<dbReference type="Proteomes" id="UP000237819">
    <property type="component" value="Unassembled WGS sequence"/>
</dbReference>
<dbReference type="GO" id="GO:0003677">
    <property type="term" value="F:DNA binding"/>
    <property type="evidence" value="ECO:0007669"/>
    <property type="project" value="UniProtKB-KW"/>
</dbReference>
<dbReference type="OrthoDB" id="9791143at2"/>
<dbReference type="InterPro" id="IPR036390">
    <property type="entry name" value="WH_DNA-bd_sf"/>
</dbReference>
<reference evidence="5 6" key="1">
    <citation type="submission" date="2018-02" db="EMBL/GenBank/DDBJ databases">
        <title>Comparative genomes isolates from brazilian mangrove.</title>
        <authorList>
            <person name="Araujo J.E."/>
            <person name="Taketani R.G."/>
            <person name="Silva M.C.P."/>
            <person name="Loureco M.V."/>
            <person name="Andreote F.D."/>
        </authorList>
    </citation>
    <scope>NUCLEOTIDE SEQUENCE [LARGE SCALE GENOMIC DNA]</scope>
    <source>
        <strain evidence="5 6">Nap-Phe MGV</strain>
    </source>
</reference>
<keyword evidence="2" id="KW-0238">DNA-binding</keyword>
<accession>A0A2S8GS65</accession>
<evidence type="ECO:0000259" key="4">
    <source>
        <dbReference type="PROSITE" id="PS51118"/>
    </source>
</evidence>
<evidence type="ECO:0000313" key="5">
    <source>
        <dbReference type="EMBL" id="PQO47277.1"/>
    </source>
</evidence>
<dbReference type="RefSeq" id="WP_105334165.1">
    <property type="nucleotide sequence ID" value="NZ_PUHZ01000005.1"/>
</dbReference>
<evidence type="ECO:0000256" key="3">
    <source>
        <dbReference type="ARBA" id="ARBA00023163"/>
    </source>
</evidence>
<organism evidence="5 6">
    <name type="scientific">Blastopirellula marina</name>
    <dbReference type="NCBI Taxonomy" id="124"/>
    <lineage>
        <taxon>Bacteria</taxon>
        <taxon>Pseudomonadati</taxon>
        <taxon>Planctomycetota</taxon>
        <taxon>Planctomycetia</taxon>
        <taxon>Pirellulales</taxon>
        <taxon>Pirellulaceae</taxon>
        <taxon>Blastopirellula</taxon>
    </lineage>
</organism>
<name>A0A2S8GS65_9BACT</name>
<dbReference type="CDD" id="cd00090">
    <property type="entry name" value="HTH_ARSR"/>
    <property type="match status" value="1"/>
</dbReference>
<dbReference type="Gene3D" id="1.10.10.10">
    <property type="entry name" value="Winged helix-like DNA-binding domain superfamily/Winged helix DNA-binding domain"/>
    <property type="match status" value="1"/>
</dbReference>
<feature type="domain" description="HTH hxlR-type" evidence="4">
    <location>
        <begin position="15"/>
        <end position="119"/>
    </location>
</feature>
<proteinExistence type="predicted"/>
<protein>
    <submittedName>
        <fullName evidence="5">Transcriptional regulator</fullName>
    </submittedName>
</protein>
<keyword evidence="1" id="KW-0805">Transcription regulation</keyword>
<dbReference type="PANTHER" id="PTHR33204:SF37">
    <property type="entry name" value="HTH-TYPE TRANSCRIPTIONAL REGULATOR YODB"/>
    <property type="match status" value="1"/>
</dbReference>
<sequence length="131" mass="14852">MSEQPKNSPEWSELDPKITALVRQVITRIADKWTLLIIESLHEQPDARFNQLQRMVEGISQKVLTQTLRQLESDGLIERTAYAETPPRVEYKLTPLGESLGEAFCGVWIWAEKHCEEVETARAAYAAKNGG</sequence>
<dbReference type="EMBL" id="PUHZ01000005">
    <property type="protein sequence ID" value="PQO47277.1"/>
    <property type="molecule type" value="Genomic_DNA"/>
</dbReference>
<evidence type="ECO:0000313" key="6">
    <source>
        <dbReference type="Proteomes" id="UP000237819"/>
    </source>
</evidence>
<keyword evidence="3" id="KW-0804">Transcription</keyword>
<dbReference type="InterPro" id="IPR036388">
    <property type="entry name" value="WH-like_DNA-bd_sf"/>
</dbReference>
<dbReference type="SUPFAM" id="SSF46785">
    <property type="entry name" value="Winged helix' DNA-binding domain"/>
    <property type="match status" value="1"/>
</dbReference>
<comment type="caution">
    <text evidence="5">The sequence shown here is derived from an EMBL/GenBank/DDBJ whole genome shotgun (WGS) entry which is preliminary data.</text>
</comment>
<dbReference type="Pfam" id="PF01638">
    <property type="entry name" value="HxlR"/>
    <property type="match status" value="1"/>
</dbReference>
<evidence type="ECO:0000256" key="2">
    <source>
        <dbReference type="ARBA" id="ARBA00023125"/>
    </source>
</evidence>
<dbReference type="AlphaFoldDB" id="A0A2S8GS65"/>
<evidence type="ECO:0000256" key="1">
    <source>
        <dbReference type="ARBA" id="ARBA00023015"/>
    </source>
</evidence>
<gene>
    <name evidence="5" type="ORF">C5Y93_04345</name>
</gene>
<dbReference type="InterPro" id="IPR002577">
    <property type="entry name" value="HTH_HxlR"/>
</dbReference>
<dbReference type="PROSITE" id="PS51118">
    <property type="entry name" value="HTH_HXLR"/>
    <property type="match status" value="1"/>
</dbReference>
<dbReference type="PANTHER" id="PTHR33204">
    <property type="entry name" value="TRANSCRIPTIONAL REGULATOR, MARR FAMILY"/>
    <property type="match status" value="1"/>
</dbReference>
<dbReference type="InterPro" id="IPR011991">
    <property type="entry name" value="ArsR-like_HTH"/>
</dbReference>
<dbReference type="GO" id="GO:0006355">
    <property type="term" value="P:regulation of DNA-templated transcription"/>
    <property type="evidence" value="ECO:0007669"/>
    <property type="project" value="UniProtKB-ARBA"/>
</dbReference>